<dbReference type="RefSeq" id="WP_106059600.1">
    <property type="nucleotide sequence ID" value="NZ_PVXQ01000014.1"/>
</dbReference>
<reference evidence="2 3" key="1">
    <citation type="submission" date="2018-03" db="EMBL/GenBank/DDBJ databases">
        <title>Genome sequence of Clostridium vincentii DSM 10228.</title>
        <authorList>
            <person name="Poehlein A."/>
            <person name="Daniel R."/>
        </authorList>
    </citation>
    <scope>NUCLEOTIDE SEQUENCE [LARGE SCALE GENOMIC DNA]</scope>
    <source>
        <strain evidence="2 3">DSM 10228</strain>
    </source>
</reference>
<name>A0A2T0BFH9_9CLOT</name>
<evidence type="ECO:0000313" key="2">
    <source>
        <dbReference type="EMBL" id="PRR82645.1"/>
    </source>
</evidence>
<evidence type="ECO:0000313" key="3">
    <source>
        <dbReference type="Proteomes" id="UP000239471"/>
    </source>
</evidence>
<dbReference type="EMBL" id="PVXQ01000014">
    <property type="protein sequence ID" value="PRR82645.1"/>
    <property type="molecule type" value="Genomic_DNA"/>
</dbReference>
<keyword evidence="1" id="KW-0732">Signal</keyword>
<organism evidence="2 3">
    <name type="scientific">Clostridium vincentii</name>
    <dbReference type="NCBI Taxonomy" id="52704"/>
    <lineage>
        <taxon>Bacteria</taxon>
        <taxon>Bacillati</taxon>
        <taxon>Bacillota</taxon>
        <taxon>Clostridia</taxon>
        <taxon>Eubacteriales</taxon>
        <taxon>Clostridiaceae</taxon>
        <taxon>Clostridium</taxon>
    </lineage>
</organism>
<feature type="signal peptide" evidence="1">
    <location>
        <begin position="1"/>
        <end position="26"/>
    </location>
</feature>
<dbReference type="OrthoDB" id="9799897at2"/>
<gene>
    <name evidence="2" type="ORF">CLVI_16120</name>
</gene>
<dbReference type="Proteomes" id="UP000239471">
    <property type="component" value="Unassembled WGS sequence"/>
</dbReference>
<feature type="chain" id="PRO_5038969744" evidence="1">
    <location>
        <begin position="27"/>
        <end position="212"/>
    </location>
</feature>
<dbReference type="PROSITE" id="PS51257">
    <property type="entry name" value="PROKAR_LIPOPROTEIN"/>
    <property type="match status" value="1"/>
</dbReference>
<evidence type="ECO:0000256" key="1">
    <source>
        <dbReference type="SAM" id="SignalP"/>
    </source>
</evidence>
<comment type="caution">
    <text evidence="2">The sequence shown here is derived from an EMBL/GenBank/DDBJ whole genome shotgun (WGS) entry which is preliminary data.</text>
</comment>
<proteinExistence type="predicted"/>
<sequence length="212" mass="24767">MKTYRSKILILILSFTLLLLTGCKSPEPEDEVKKPVIYLYPTSEQTVSVKLEYKGELTCTYPEYNNGWEVKAQPDGTLTNLADNREYSYLYWEGVSSTKWDMSKGFVVKGNNTEKFLQEKLEYLGLTPKEYNEFIVYWLPTMKENNYNLITFAGEEYEDTAKLEINPQPDSILRIMMVFKPLNKDMKIEEQKLEPFIREGFTVVEWGGTELK</sequence>
<keyword evidence="3" id="KW-1185">Reference proteome</keyword>
<protein>
    <submittedName>
        <fullName evidence="2">Uncharacterized protein</fullName>
    </submittedName>
</protein>
<accession>A0A2T0BFH9</accession>
<dbReference type="AlphaFoldDB" id="A0A2T0BFH9"/>